<name>A0A6A5W5Y1_9PLEO</name>
<dbReference type="EMBL" id="ML977656">
    <property type="protein sequence ID" value="KAF1994535.1"/>
    <property type="molecule type" value="Genomic_DNA"/>
</dbReference>
<reference evidence="2" key="1">
    <citation type="journal article" date="2020" name="Stud. Mycol.">
        <title>101 Dothideomycetes genomes: a test case for predicting lifestyles and emergence of pathogens.</title>
        <authorList>
            <person name="Haridas S."/>
            <person name="Albert R."/>
            <person name="Binder M."/>
            <person name="Bloem J."/>
            <person name="Labutti K."/>
            <person name="Salamov A."/>
            <person name="Andreopoulos B."/>
            <person name="Baker S."/>
            <person name="Barry K."/>
            <person name="Bills G."/>
            <person name="Bluhm B."/>
            <person name="Cannon C."/>
            <person name="Castanera R."/>
            <person name="Culley D."/>
            <person name="Daum C."/>
            <person name="Ezra D."/>
            <person name="Gonzalez J."/>
            <person name="Henrissat B."/>
            <person name="Kuo A."/>
            <person name="Liang C."/>
            <person name="Lipzen A."/>
            <person name="Lutzoni F."/>
            <person name="Magnuson J."/>
            <person name="Mondo S."/>
            <person name="Nolan M."/>
            <person name="Ohm R."/>
            <person name="Pangilinan J."/>
            <person name="Park H.-J."/>
            <person name="Ramirez L."/>
            <person name="Alfaro M."/>
            <person name="Sun H."/>
            <person name="Tritt A."/>
            <person name="Yoshinaga Y."/>
            <person name="Zwiers L.-H."/>
            <person name="Turgeon B."/>
            <person name="Goodwin S."/>
            <person name="Spatafora J."/>
            <person name="Crous P."/>
            <person name="Grigoriev I."/>
        </authorList>
    </citation>
    <scope>NUCLEOTIDE SEQUENCE</scope>
    <source>
        <strain evidence="2">CBS 123094</strain>
    </source>
</reference>
<evidence type="ECO:0000313" key="2">
    <source>
        <dbReference type="EMBL" id="KAF1994535.1"/>
    </source>
</evidence>
<evidence type="ECO:0000313" key="3">
    <source>
        <dbReference type="Proteomes" id="UP000799779"/>
    </source>
</evidence>
<dbReference type="Proteomes" id="UP000799779">
    <property type="component" value="Unassembled WGS sequence"/>
</dbReference>
<keyword evidence="3" id="KW-1185">Reference proteome</keyword>
<dbReference type="AlphaFoldDB" id="A0A6A5W5Y1"/>
<proteinExistence type="predicted"/>
<organism evidence="2 3">
    <name type="scientific">Amniculicola lignicola CBS 123094</name>
    <dbReference type="NCBI Taxonomy" id="1392246"/>
    <lineage>
        <taxon>Eukaryota</taxon>
        <taxon>Fungi</taxon>
        <taxon>Dikarya</taxon>
        <taxon>Ascomycota</taxon>
        <taxon>Pezizomycotina</taxon>
        <taxon>Dothideomycetes</taxon>
        <taxon>Pleosporomycetidae</taxon>
        <taxon>Pleosporales</taxon>
        <taxon>Amniculicolaceae</taxon>
        <taxon>Amniculicola</taxon>
    </lineage>
</organism>
<accession>A0A6A5W5Y1</accession>
<evidence type="ECO:0000256" key="1">
    <source>
        <dbReference type="SAM" id="MobiDB-lite"/>
    </source>
</evidence>
<feature type="region of interest" description="Disordered" evidence="1">
    <location>
        <begin position="1"/>
        <end position="29"/>
    </location>
</feature>
<sequence length="177" mass="19741">MCTMQVQLLGNPHDMNSESSRTRGLRRGAASPWPLHASTPCCTVYHDEIAAHGSLFTQALDAHRGPWNMSRWNWIPSARRARRACHCTGHDSSNGRRESQPCHFINSMRVPQCRVPNATLSHVKYARDVADVVRPRRHSPFPFHHVSPWCCRTSAPDPGPVHGFAAHEHDCPGGNTG</sequence>
<gene>
    <name evidence="2" type="ORF">P154DRAFT_27981</name>
</gene>
<protein>
    <submittedName>
        <fullName evidence="2">Uncharacterized protein</fullName>
    </submittedName>
</protein>